<dbReference type="InterPro" id="IPR005064">
    <property type="entry name" value="BUG"/>
</dbReference>
<dbReference type="AlphaFoldDB" id="A0AAE3N6E2"/>
<dbReference type="EMBL" id="JAQIPB010000001">
    <property type="protein sequence ID" value="MDA7415408.1"/>
    <property type="molecule type" value="Genomic_DNA"/>
</dbReference>
<name>A0AAE3N6E2_9BURK</name>
<dbReference type="SUPFAM" id="SSF53850">
    <property type="entry name" value="Periplasmic binding protein-like II"/>
    <property type="match status" value="1"/>
</dbReference>
<proteinExistence type="inferred from homology"/>
<evidence type="ECO:0000256" key="1">
    <source>
        <dbReference type="ARBA" id="ARBA00006987"/>
    </source>
</evidence>
<comment type="similarity">
    <text evidence="1">Belongs to the UPF0065 (bug) family.</text>
</comment>
<dbReference type="PIRSF" id="PIRSF017082">
    <property type="entry name" value="YflP"/>
    <property type="match status" value="1"/>
</dbReference>
<reference evidence="2" key="1">
    <citation type="submission" date="2023-01" db="EMBL/GenBank/DDBJ databases">
        <title>Xenophilus mangrovi sp. nov., isolated from soil of Mangrove nature reserve.</title>
        <authorList>
            <person name="Xu S."/>
            <person name="Liu Z."/>
            <person name="Xu Y."/>
        </authorList>
    </citation>
    <scope>NUCLEOTIDE SEQUENCE</scope>
    <source>
        <strain evidence="2">YW8</strain>
    </source>
</reference>
<dbReference type="InterPro" id="IPR006311">
    <property type="entry name" value="TAT_signal"/>
</dbReference>
<organism evidence="2 3">
    <name type="scientific">Xenophilus arseniciresistens</name>
    <dbReference type="NCBI Taxonomy" id="1283306"/>
    <lineage>
        <taxon>Bacteria</taxon>
        <taxon>Pseudomonadati</taxon>
        <taxon>Pseudomonadota</taxon>
        <taxon>Betaproteobacteria</taxon>
        <taxon>Burkholderiales</taxon>
        <taxon>Comamonadaceae</taxon>
        <taxon>Xenophilus</taxon>
    </lineage>
</organism>
<dbReference type="PANTHER" id="PTHR42928:SF5">
    <property type="entry name" value="BLR1237 PROTEIN"/>
    <property type="match status" value="1"/>
</dbReference>
<dbReference type="Gene3D" id="3.40.190.150">
    <property type="entry name" value="Bordetella uptake gene, domain 1"/>
    <property type="match status" value="1"/>
</dbReference>
<dbReference type="InterPro" id="IPR042100">
    <property type="entry name" value="Bug_dom1"/>
</dbReference>
<accession>A0AAE3N6E2</accession>
<comment type="caution">
    <text evidence="2">The sequence shown here is derived from an EMBL/GenBank/DDBJ whole genome shotgun (WGS) entry which is preliminary data.</text>
</comment>
<dbReference type="PANTHER" id="PTHR42928">
    <property type="entry name" value="TRICARBOXYLATE-BINDING PROTEIN"/>
    <property type="match status" value="1"/>
</dbReference>
<keyword evidence="3" id="KW-1185">Reference proteome</keyword>
<protein>
    <submittedName>
        <fullName evidence="2">Tripartite tricarboxylate transporter substrate binding protein</fullName>
    </submittedName>
</protein>
<dbReference type="Pfam" id="PF03401">
    <property type="entry name" value="TctC"/>
    <property type="match status" value="1"/>
</dbReference>
<dbReference type="CDD" id="cd07012">
    <property type="entry name" value="PBP2_Bug_TTT"/>
    <property type="match status" value="1"/>
</dbReference>
<dbReference type="Gene3D" id="3.40.190.10">
    <property type="entry name" value="Periplasmic binding protein-like II"/>
    <property type="match status" value="1"/>
</dbReference>
<sequence>MTLNATMSSLASSTLHGSRRQALKTGGMALLGAASFLATGRAVRAAAAWPAHPVRFVVPFPPASAPDVLIRLVSEHLARQWGQAVVVDNRPGGSGVIGMNHILSSPADGYTLGFVQGSAISVAPSLIRGVGYDFERDFVPITLAAAAPFMLAVPADSPYRTLADLIADARRRPEGVEVADNGRGTAPHLAAALLGLKADVRFLHVHYTGGAQQLQATLGGQTRMMVETYNVIAGAVQGGRLRVLASMGDRVEPGLEAFALARDTVPGAVAHGLFAVIAKKGVDAAVLARVQRDMGAALRDPAVLARSRELGVYPRPGTPAKLAQVIAEDQRTWQGVLNALHIVPE</sequence>
<evidence type="ECO:0000313" key="2">
    <source>
        <dbReference type="EMBL" id="MDA7415408.1"/>
    </source>
</evidence>
<dbReference type="RefSeq" id="WP_271426665.1">
    <property type="nucleotide sequence ID" value="NZ_JAQIPB010000001.1"/>
</dbReference>
<gene>
    <name evidence="2" type="ORF">PGB34_03440</name>
</gene>
<evidence type="ECO:0000313" key="3">
    <source>
        <dbReference type="Proteomes" id="UP001212602"/>
    </source>
</evidence>
<dbReference type="Proteomes" id="UP001212602">
    <property type="component" value="Unassembled WGS sequence"/>
</dbReference>
<dbReference type="PROSITE" id="PS51318">
    <property type="entry name" value="TAT"/>
    <property type="match status" value="1"/>
</dbReference>